<accession>A0AAV5HEU1</accession>
<dbReference type="EMBL" id="BPVZ01000002">
    <property type="protein sequence ID" value="GKU87363.1"/>
    <property type="molecule type" value="Genomic_DNA"/>
</dbReference>
<dbReference type="Proteomes" id="UP001054252">
    <property type="component" value="Unassembled WGS sequence"/>
</dbReference>
<proteinExistence type="predicted"/>
<organism evidence="1 2">
    <name type="scientific">Rubroshorea leprosula</name>
    <dbReference type="NCBI Taxonomy" id="152421"/>
    <lineage>
        <taxon>Eukaryota</taxon>
        <taxon>Viridiplantae</taxon>
        <taxon>Streptophyta</taxon>
        <taxon>Embryophyta</taxon>
        <taxon>Tracheophyta</taxon>
        <taxon>Spermatophyta</taxon>
        <taxon>Magnoliopsida</taxon>
        <taxon>eudicotyledons</taxon>
        <taxon>Gunneridae</taxon>
        <taxon>Pentapetalae</taxon>
        <taxon>rosids</taxon>
        <taxon>malvids</taxon>
        <taxon>Malvales</taxon>
        <taxon>Dipterocarpaceae</taxon>
        <taxon>Rubroshorea</taxon>
    </lineage>
</organism>
<reference evidence="1 2" key="1">
    <citation type="journal article" date="2021" name="Commun. Biol.">
        <title>The genome of Shorea leprosula (Dipterocarpaceae) highlights the ecological relevance of drought in aseasonal tropical rainforests.</title>
        <authorList>
            <person name="Ng K.K.S."/>
            <person name="Kobayashi M.J."/>
            <person name="Fawcett J.A."/>
            <person name="Hatakeyama M."/>
            <person name="Paape T."/>
            <person name="Ng C.H."/>
            <person name="Ang C.C."/>
            <person name="Tnah L.H."/>
            <person name="Lee C.T."/>
            <person name="Nishiyama T."/>
            <person name="Sese J."/>
            <person name="O'Brien M.J."/>
            <person name="Copetti D."/>
            <person name="Mohd Noor M.I."/>
            <person name="Ong R.C."/>
            <person name="Putra M."/>
            <person name="Sireger I.Z."/>
            <person name="Indrioko S."/>
            <person name="Kosugi Y."/>
            <person name="Izuno A."/>
            <person name="Isagi Y."/>
            <person name="Lee S.L."/>
            <person name="Shimizu K.K."/>
        </authorList>
    </citation>
    <scope>NUCLEOTIDE SEQUENCE [LARGE SCALE GENOMIC DNA]</scope>
    <source>
        <strain evidence="1">214</strain>
    </source>
</reference>
<gene>
    <name evidence="1" type="ORF">SLEP1_g1771</name>
</gene>
<comment type="caution">
    <text evidence="1">The sequence shown here is derived from an EMBL/GenBank/DDBJ whole genome shotgun (WGS) entry which is preliminary data.</text>
</comment>
<protein>
    <submittedName>
        <fullName evidence="1">Uncharacterized protein</fullName>
    </submittedName>
</protein>
<name>A0AAV5HEU1_9ROSI</name>
<sequence>MHSFVIQRQEVESTSILYIVDYFAVSHSAKIEKEIFNTIDSRNADVMSYGFINIILLRSLMR</sequence>
<evidence type="ECO:0000313" key="1">
    <source>
        <dbReference type="EMBL" id="GKU87363.1"/>
    </source>
</evidence>
<evidence type="ECO:0000313" key="2">
    <source>
        <dbReference type="Proteomes" id="UP001054252"/>
    </source>
</evidence>
<dbReference type="AlphaFoldDB" id="A0AAV5HEU1"/>
<keyword evidence="2" id="KW-1185">Reference proteome</keyword>